<reference evidence="1 2" key="1">
    <citation type="submission" date="2019-06" db="EMBL/GenBank/DDBJ databases">
        <title>A chromosomal-level reference genome of Carpinus fangiana (Coryloideae, Betulaceae).</title>
        <authorList>
            <person name="Yang X."/>
            <person name="Wang Z."/>
            <person name="Zhang L."/>
            <person name="Hao G."/>
            <person name="Liu J."/>
            <person name="Yang Y."/>
        </authorList>
    </citation>
    <scope>NUCLEOTIDE SEQUENCE [LARGE SCALE GENOMIC DNA]</scope>
    <source>
        <strain evidence="1">Cfa_2016G</strain>
        <tissue evidence="1">Leaf</tissue>
    </source>
</reference>
<gene>
    <name evidence="1" type="ORF">FH972_018778</name>
</gene>
<evidence type="ECO:0000313" key="2">
    <source>
        <dbReference type="Proteomes" id="UP000327013"/>
    </source>
</evidence>
<protein>
    <submittedName>
        <fullName evidence="1">Uncharacterized protein</fullName>
    </submittedName>
</protein>
<sequence>MELSYKQEWFPKGKRQVASLCQAPKPSSSLPHTVIMKQNPSASTTASVSLFEGVDSLYTSCDVISIDARAESFISSVRARFQA</sequence>
<dbReference type="Proteomes" id="UP000327013">
    <property type="component" value="Chromosome 8"/>
</dbReference>
<organism evidence="1 2">
    <name type="scientific">Carpinus fangiana</name>
    <dbReference type="NCBI Taxonomy" id="176857"/>
    <lineage>
        <taxon>Eukaryota</taxon>
        <taxon>Viridiplantae</taxon>
        <taxon>Streptophyta</taxon>
        <taxon>Embryophyta</taxon>
        <taxon>Tracheophyta</taxon>
        <taxon>Spermatophyta</taxon>
        <taxon>Magnoliopsida</taxon>
        <taxon>eudicotyledons</taxon>
        <taxon>Gunneridae</taxon>
        <taxon>Pentapetalae</taxon>
        <taxon>rosids</taxon>
        <taxon>fabids</taxon>
        <taxon>Fagales</taxon>
        <taxon>Betulaceae</taxon>
        <taxon>Carpinus</taxon>
    </lineage>
</organism>
<dbReference type="AlphaFoldDB" id="A0A5N6RN26"/>
<name>A0A5N6RN26_9ROSI</name>
<evidence type="ECO:0000313" key="1">
    <source>
        <dbReference type="EMBL" id="KAE8123856.1"/>
    </source>
</evidence>
<accession>A0A5N6RN26</accession>
<keyword evidence="2" id="KW-1185">Reference proteome</keyword>
<dbReference type="EMBL" id="CM017328">
    <property type="protein sequence ID" value="KAE8123856.1"/>
    <property type="molecule type" value="Genomic_DNA"/>
</dbReference>
<proteinExistence type="predicted"/>